<dbReference type="SUPFAM" id="SSF53335">
    <property type="entry name" value="S-adenosyl-L-methionine-dependent methyltransferases"/>
    <property type="match status" value="1"/>
</dbReference>
<keyword evidence="2" id="KW-0808">Transferase</keyword>
<dbReference type="RefSeq" id="WP_075067581.1">
    <property type="nucleotide sequence ID" value="NZ_LKAJ02000001.1"/>
</dbReference>
<evidence type="ECO:0000313" key="4">
    <source>
        <dbReference type="Proteomes" id="UP000051497"/>
    </source>
</evidence>
<dbReference type="PANTHER" id="PTHR43861">
    <property type="entry name" value="TRANS-ACONITATE 2-METHYLTRANSFERASE-RELATED"/>
    <property type="match status" value="1"/>
</dbReference>
<dbReference type="EC" id="2.1.1.11" evidence="2"/>
<protein>
    <submittedName>
        <fullName evidence="3">Class I SAM-dependent methyltransferase</fullName>
    </submittedName>
    <submittedName>
        <fullName evidence="2">Magnesium-protoporphyrin O-methyltransferase</fullName>
        <ecNumber evidence="2">2.1.1.11</ecNumber>
    </submittedName>
</protein>
<evidence type="ECO:0000313" key="2">
    <source>
        <dbReference type="EMBL" id="KRG18459.1"/>
    </source>
</evidence>
<dbReference type="Proteomes" id="UP000051497">
    <property type="component" value="Unassembled WGS sequence"/>
</dbReference>
<dbReference type="Pfam" id="PF08241">
    <property type="entry name" value="Methyltransf_11"/>
    <property type="match status" value="1"/>
</dbReference>
<dbReference type="CDD" id="cd02440">
    <property type="entry name" value="AdoMet_MTases"/>
    <property type="match status" value="1"/>
</dbReference>
<keyword evidence="4" id="KW-1185">Reference proteome</keyword>
<evidence type="ECO:0000259" key="1">
    <source>
        <dbReference type="Pfam" id="PF08241"/>
    </source>
</evidence>
<proteinExistence type="predicted"/>
<feature type="domain" description="Methyltransferase type 11" evidence="1">
    <location>
        <begin position="59"/>
        <end position="153"/>
    </location>
</feature>
<gene>
    <name evidence="2" type="primary">bchM</name>
    <name evidence="3" type="ORF">HT99x_000535</name>
    <name evidence="2" type="ORF">HT99x_02990</name>
</gene>
<dbReference type="InterPro" id="IPR013216">
    <property type="entry name" value="Methyltransf_11"/>
</dbReference>
<dbReference type="EMBL" id="LKAJ01000020">
    <property type="protein sequence ID" value="KRG18459.1"/>
    <property type="molecule type" value="Genomic_DNA"/>
</dbReference>
<dbReference type="GO" id="GO:0032259">
    <property type="term" value="P:methylation"/>
    <property type="evidence" value="ECO:0007669"/>
    <property type="project" value="UniProtKB-KW"/>
</dbReference>
<reference evidence="3" key="2">
    <citation type="journal article" date="2016" name="Genome Announc.">
        <title>Draft Genome Sequences of Two Novel Amoeba-Resistant Intranuclear Bacteria, 'Candidatus Berkiella cookevillensis' and 'Candidatus Berkiella aquae'.</title>
        <authorList>
            <person name="Mehari Y.T."/>
            <person name="Arivett B.A."/>
            <person name="Farone A.L."/>
            <person name="Gunderson J.H."/>
            <person name="Farone M.B."/>
        </authorList>
    </citation>
    <scope>NUCLEOTIDE SEQUENCE</scope>
    <source>
        <strain evidence="3">HT99</strain>
    </source>
</reference>
<dbReference type="STRING" id="295108.HT99x_02990"/>
<dbReference type="OrthoDB" id="9800454at2"/>
<dbReference type="GO" id="GO:0046406">
    <property type="term" value="F:magnesium protoporphyrin IX methyltransferase activity"/>
    <property type="evidence" value="ECO:0007669"/>
    <property type="project" value="UniProtKB-EC"/>
</dbReference>
<dbReference type="EMBL" id="LKAJ02000001">
    <property type="protein sequence ID" value="MCS5709903.1"/>
    <property type="molecule type" value="Genomic_DNA"/>
</dbReference>
<organism evidence="2">
    <name type="scientific">Candidatus Berkiella aquae</name>
    <dbReference type="NCBI Taxonomy" id="295108"/>
    <lineage>
        <taxon>Bacteria</taxon>
        <taxon>Pseudomonadati</taxon>
        <taxon>Pseudomonadota</taxon>
        <taxon>Gammaproteobacteria</taxon>
        <taxon>Candidatus Berkiellales</taxon>
        <taxon>Candidatus Berkiellaceae</taxon>
        <taxon>Candidatus Berkiella</taxon>
    </lineage>
</organism>
<reference evidence="2" key="1">
    <citation type="submission" date="2015-09" db="EMBL/GenBank/DDBJ databases">
        <title>Draft Genome Sequences of Two Novel Amoeba-resistant Intranuclear Bacteria, Candidatus Berkiella cookevillensis and Candidatus Berkiella aquae.</title>
        <authorList>
            <person name="Mehari Y.T."/>
            <person name="Arivett B.A."/>
            <person name="Farone A.L."/>
            <person name="Gunderson J.H."/>
            <person name="Farone M.B."/>
        </authorList>
    </citation>
    <scope>NUCLEOTIDE SEQUENCE [LARGE SCALE GENOMIC DNA]</scope>
    <source>
        <strain evidence="2">HT99</strain>
    </source>
</reference>
<dbReference type="Gene3D" id="3.40.50.150">
    <property type="entry name" value="Vaccinia Virus protein VP39"/>
    <property type="match status" value="1"/>
</dbReference>
<sequence>MSEKEQYKQEANEVAQSYNAFGKAYHESRTGKGRLFNEYLEVPATLALLNEDLAGKTLLDAGCGSGIYATRLAQRGARVIGIDISETMINIAKNEKPAELDITYHLGNLYETHLSENSIDYIICNYVLENIHNLSAVFNEYYRILKPQGECLFSISHPLRAHAIKESKNNIDTWILENYYDKGERISDLGEGLKVKKYKRTISDYLNAGMTSGFLINHFAEPQPIPEGKVSDANAYEMAMRLPQLLLVKMIKL</sequence>
<comment type="caution">
    <text evidence="2">The sequence shown here is derived from an EMBL/GenBank/DDBJ whole genome shotgun (WGS) entry which is preliminary data.</text>
</comment>
<name>A0A0Q9YD32_9GAMM</name>
<evidence type="ECO:0000313" key="3">
    <source>
        <dbReference type="EMBL" id="MCS5709903.1"/>
    </source>
</evidence>
<reference evidence="3" key="3">
    <citation type="submission" date="2021-06" db="EMBL/GenBank/DDBJ databases">
        <title>Genomic Description and Analysis of Intracellular Bacteria, Candidatus Berkiella cookevillensis and Candidatus Berkiella aquae.</title>
        <authorList>
            <person name="Kidane D.T."/>
            <person name="Mehari Y.T."/>
            <person name="Rice F.C."/>
            <person name="Arivett B.A."/>
            <person name="Farone A.L."/>
            <person name="Berk S.G."/>
            <person name="Farone M.B."/>
        </authorList>
    </citation>
    <scope>NUCLEOTIDE SEQUENCE</scope>
    <source>
        <strain evidence="3">HT99</strain>
    </source>
</reference>
<keyword evidence="2" id="KW-0489">Methyltransferase</keyword>
<accession>A0A0Q9YD32</accession>
<dbReference type="InterPro" id="IPR029063">
    <property type="entry name" value="SAM-dependent_MTases_sf"/>
</dbReference>
<dbReference type="AlphaFoldDB" id="A0A0Q9YD32"/>
<dbReference type="PANTHER" id="PTHR43861:SF1">
    <property type="entry name" value="TRANS-ACONITATE 2-METHYLTRANSFERASE"/>
    <property type="match status" value="1"/>
</dbReference>